<organism evidence="1 2">
    <name type="scientific">Rhizophagus clarus</name>
    <dbReference type="NCBI Taxonomy" id="94130"/>
    <lineage>
        <taxon>Eukaryota</taxon>
        <taxon>Fungi</taxon>
        <taxon>Fungi incertae sedis</taxon>
        <taxon>Mucoromycota</taxon>
        <taxon>Glomeromycotina</taxon>
        <taxon>Glomeromycetes</taxon>
        <taxon>Glomerales</taxon>
        <taxon>Glomeraceae</taxon>
        <taxon>Rhizophagus</taxon>
    </lineage>
</organism>
<name>A0A8H3MBT7_9GLOM</name>
<comment type="caution">
    <text evidence="1">The sequence shown here is derived from an EMBL/GenBank/DDBJ whole genome shotgun (WGS) entry which is preliminary data.</text>
</comment>
<evidence type="ECO:0000313" key="1">
    <source>
        <dbReference type="EMBL" id="GET01412.1"/>
    </source>
</evidence>
<accession>A0A8H3MBT7</accession>
<dbReference type="Proteomes" id="UP000615446">
    <property type="component" value="Unassembled WGS sequence"/>
</dbReference>
<protein>
    <submittedName>
        <fullName evidence="1">Uncharacterized protein</fullName>
    </submittedName>
</protein>
<dbReference type="OrthoDB" id="2374531at2759"/>
<sequence length="111" mass="12638">MRRKSDSSSQSAMVESNTVEILTERKVIQFSTDEDLTSIIWTTNPKVDLEIIMDMSQQPFSSYTFPKMKAVFGLKADNYNGLSLFDGSVKDTLKEIRSLVIDELLRLHKTS</sequence>
<dbReference type="AlphaFoldDB" id="A0A8H3MBT7"/>
<evidence type="ECO:0000313" key="2">
    <source>
        <dbReference type="Proteomes" id="UP000615446"/>
    </source>
</evidence>
<dbReference type="EMBL" id="BLAL01000300">
    <property type="protein sequence ID" value="GET01412.1"/>
    <property type="molecule type" value="Genomic_DNA"/>
</dbReference>
<reference evidence="1" key="1">
    <citation type="submission" date="2019-10" db="EMBL/GenBank/DDBJ databases">
        <title>Conservation and host-specific expression of non-tandemly repeated heterogenous ribosome RNA gene in arbuscular mycorrhizal fungi.</title>
        <authorList>
            <person name="Maeda T."/>
            <person name="Kobayashi Y."/>
            <person name="Nakagawa T."/>
            <person name="Ezawa T."/>
            <person name="Yamaguchi K."/>
            <person name="Bino T."/>
            <person name="Nishimoto Y."/>
            <person name="Shigenobu S."/>
            <person name="Kawaguchi M."/>
        </authorList>
    </citation>
    <scope>NUCLEOTIDE SEQUENCE</scope>
    <source>
        <strain evidence="1">HR1</strain>
    </source>
</reference>
<proteinExistence type="predicted"/>
<gene>
    <name evidence="1" type="ORF">RCL2_002782100</name>
</gene>